<evidence type="ECO:0000256" key="7">
    <source>
        <dbReference type="ARBA" id="ARBA00023098"/>
    </source>
</evidence>
<keyword evidence="8" id="KW-0594">Phospholipid biosynthesis</keyword>
<dbReference type="Gene3D" id="3.40.50.1970">
    <property type="match status" value="1"/>
</dbReference>
<evidence type="ECO:0000256" key="8">
    <source>
        <dbReference type="ARBA" id="ARBA00023209"/>
    </source>
</evidence>
<dbReference type="PANTHER" id="PTHR43616">
    <property type="entry name" value="GLYCEROL DEHYDROGENASE"/>
    <property type="match status" value="1"/>
</dbReference>
<dbReference type="CDD" id="cd08175">
    <property type="entry name" value="G1PDH"/>
    <property type="match status" value="1"/>
</dbReference>
<dbReference type="GO" id="GO:0005829">
    <property type="term" value="C:cytosol"/>
    <property type="evidence" value="ECO:0007669"/>
    <property type="project" value="TreeGrafter"/>
</dbReference>
<accession>A0A7G9WK24</accession>
<evidence type="ECO:0000256" key="6">
    <source>
        <dbReference type="ARBA" id="ARBA00023027"/>
    </source>
</evidence>
<dbReference type="InterPro" id="IPR016205">
    <property type="entry name" value="Glycerol_DH"/>
</dbReference>
<keyword evidence="7" id="KW-0443">Lipid metabolism</keyword>
<keyword evidence="1" id="KW-0963">Cytoplasm</keyword>
<evidence type="ECO:0000256" key="3">
    <source>
        <dbReference type="ARBA" id="ARBA00022723"/>
    </source>
</evidence>
<keyword evidence="5" id="KW-0560">Oxidoreductase</keyword>
<evidence type="ECO:0000256" key="9">
    <source>
        <dbReference type="ARBA" id="ARBA00023264"/>
    </source>
</evidence>
<protein>
    <submittedName>
        <fullName evidence="10">sn-glycerol-1-phosphate dehydrogenase</fullName>
    </submittedName>
</protein>
<evidence type="ECO:0000256" key="1">
    <source>
        <dbReference type="ARBA" id="ARBA00022490"/>
    </source>
</evidence>
<dbReference type="GO" id="GO:0008654">
    <property type="term" value="P:phospholipid biosynthetic process"/>
    <property type="evidence" value="ECO:0007669"/>
    <property type="project" value="UniProtKB-KW"/>
</dbReference>
<keyword evidence="2" id="KW-0444">Lipid biosynthesis</keyword>
<dbReference type="InterPro" id="IPR032837">
    <property type="entry name" value="G1PDH"/>
</dbReference>
<dbReference type="RefSeq" id="WP_212508105.1">
    <property type="nucleotide sequence ID" value="NZ_CP060696.1"/>
</dbReference>
<evidence type="ECO:0000313" key="11">
    <source>
        <dbReference type="Proteomes" id="UP000516046"/>
    </source>
</evidence>
<keyword evidence="11" id="KW-1185">Reference proteome</keyword>
<dbReference type="KEGG" id="caml:H6X83_05290"/>
<dbReference type="EMBL" id="CP060696">
    <property type="protein sequence ID" value="QNO19036.1"/>
    <property type="molecule type" value="Genomic_DNA"/>
</dbReference>
<evidence type="ECO:0000256" key="2">
    <source>
        <dbReference type="ARBA" id="ARBA00022516"/>
    </source>
</evidence>
<evidence type="ECO:0000256" key="4">
    <source>
        <dbReference type="ARBA" id="ARBA00022857"/>
    </source>
</evidence>
<evidence type="ECO:0000313" key="10">
    <source>
        <dbReference type="EMBL" id="QNO19036.1"/>
    </source>
</evidence>
<dbReference type="AlphaFoldDB" id="A0A7G9WK24"/>
<evidence type="ECO:0000256" key="5">
    <source>
        <dbReference type="ARBA" id="ARBA00023002"/>
    </source>
</evidence>
<gene>
    <name evidence="10" type="ORF">H6X83_05290</name>
</gene>
<keyword evidence="6" id="KW-0520">NAD</keyword>
<dbReference type="Pfam" id="PF13685">
    <property type="entry name" value="Fe-ADH_2"/>
    <property type="match status" value="1"/>
</dbReference>
<dbReference type="Gene3D" id="1.20.1090.10">
    <property type="entry name" value="Dehydroquinate synthase-like - alpha domain"/>
    <property type="match status" value="1"/>
</dbReference>
<keyword evidence="9" id="KW-1208">Phospholipid metabolism</keyword>
<proteinExistence type="predicted"/>
<dbReference type="GO" id="GO:0046872">
    <property type="term" value="F:metal ion binding"/>
    <property type="evidence" value="ECO:0007669"/>
    <property type="project" value="UniProtKB-KW"/>
</dbReference>
<keyword evidence="4" id="KW-0521">NADP</keyword>
<reference evidence="10 11" key="1">
    <citation type="submission" date="2020-08" db="EMBL/GenBank/DDBJ databases">
        <authorList>
            <person name="Ren C."/>
            <person name="Gu Y."/>
            <person name="Xu Y."/>
        </authorList>
    </citation>
    <scope>NUCLEOTIDE SEQUENCE [LARGE SCALE GENOMIC DNA]</scope>
    <source>
        <strain evidence="10 11">LBM18003</strain>
    </source>
</reference>
<sequence>MEISIESLKAPCICGKTHPLFVNDLWIESGALRRLPELLHAYHSPAVICDENTYAAAGKTACAMLPNCVCIKLPARNLHANERGVALAKEQLKNAPDILVAAGSGTVHDITRFIAHEKGIPFISVPTAASVDGFVSTVAAMTWEGFKKTFSAVSPLYVLADTDIFSKAPQCLTASGVADLLGKYTALADWKASHLLTGEYICPHICELEDKALQTLRGCLPELAKGSKEAYETLMYGLLLSGLAMQMAGNSRPASGAEHHLSHLWEMEAINSYVDAYHGQKVGVGLLLAADVYHRAAKKLRAGAGTVPYHSIETALLKEKFPEHLLHSILKENDPDPMANLTDETLLAKETELADILDAVPTTAELSAILEQVGGVRTMADIGLDASLRTDSLRLSPYVRNRLTVMRILKRFDFYEEVIS</sequence>
<keyword evidence="3" id="KW-0479">Metal-binding</keyword>
<dbReference type="Proteomes" id="UP000516046">
    <property type="component" value="Chromosome"/>
</dbReference>
<name>A0A7G9WK24_9FIRM</name>
<dbReference type="GO" id="GO:0016614">
    <property type="term" value="F:oxidoreductase activity, acting on CH-OH group of donors"/>
    <property type="evidence" value="ECO:0007669"/>
    <property type="project" value="InterPro"/>
</dbReference>
<dbReference type="PANTHER" id="PTHR43616:SF5">
    <property type="entry name" value="GLYCEROL DEHYDROGENASE 1"/>
    <property type="match status" value="1"/>
</dbReference>
<dbReference type="SUPFAM" id="SSF56796">
    <property type="entry name" value="Dehydroquinate synthase-like"/>
    <property type="match status" value="1"/>
</dbReference>
<organism evidence="10 11">
    <name type="scientific">Caproicibacterium amylolyticum</name>
    <dbReference type="NCBI Taxonomy" id="2766537"/>
    <lineage>
        <taxon>Bacteria</taxon>
        <taxon>Bacillati</taxon>
        <taxon>Bacillota</taxon>
        <taxon>Clostridia</taxon>
        <taxon>Eubacteriales</taxon>
        <taxon>Oscillospiraceae</taxon>
        <taxon>Caproicibacterium</taxon>
    </lineage>
</organism>